<dbReference type="GO" id="GO:0016779">
    <property type="term" value="F:nucleotidyltransferase activity"/>
    <property type="evidence" value="ECO:0007669"/>
    <property type="project" value="UniProtKB-KW"/>
</dbReference>
<comment type="caution">
    <text evidence="4">The sequence shown here is derived from an EMBL/GenBank/DDBJ whole genome shotgun (WGS) entry which is preliminary data.</text>
</comment>
<dbReference type="InterPro" id="IPR029044">
    <property type="entry name" value="Nucleotide-diphossugar_trans"/>
</dbReference>
<feature type="domain" description="Nucleotidyl transferase" evidence="2">
    <location>
        <begin position="4"/>
        <end position="220"/>
    </location>
</feature>
<comment type="similarity">
    <text evidence="1">Belongs to the transferase hexapeptide repeat family.</text>
</comment>
<evidence type="ECO:0000313" key="5">
    <source>
        <dbReference type="Proteomes" id="UP000245638"/>
    </source>
</evidence>
<dbReference type="Gene3D" id="3.90.550.10">
    <property type="entry name" value="Spore Coat Polysaccharide Biosynthesis Protein SpsA, Chain A"/>
    <property type="match status" value="1"/>
</dbReference>
<dbReference type="Gene3D" id="2.160.10.10">
    <property type="entry name" value="Hexapeptide repeat proteins"/>
    <property type="match status" value="1"/>
</dbReference>
<accession>A0A2T9X6X3</accession>
<dbReference type="EMBL" id="QEFD01000129">
    <property type="protein sequence ID" value="PVU75853.1"/>
    <property type="molecule type" value="Genomic_DNA"/>
</dbReference>
<dbReference type="Pfam" id="PF00483">
    <property type="entry name" value="NTP_transferase"/>
    <property type="match status" value="1"/>
</dbReference>
<evidence type="ECO:0000313" key="4">
    <source>
        <dbReference type="EMBL" id="PVU75853.1"/>
    </source>
</evidence>
<name>A0A2T9X6X3_9CREN</name>
<protein>
    <submittedName>
        <fullName evidence="4">Mannose-1-phosphate guanylyltransferase</fullName>
    </submittedName>
</protein>
<dbReference type="Pfam" id="PF25087">
    <property type="entry name" value="GMPPB_C"/>
    <property type="match status" value="1"/>
</dbReference>
<evidence type="ECO:0000256" key="1">
    <source>
        <dbReference type="ARBA" id="ARBA00007274"/>
    </source>
</evidence>
<evidence type="ECO:0000259" key="2">
    <source>
        <dbReference type="Pfam" id="PF00483"/>
    </source>
</evidence>
<dbReference type="PANTHER" id="PTHR22572">
    <property type="entry name" value="SUGAR-1-PHOSPHATE GUANYL TRANSFERASE"/>
    <property type="match status" value="1"/>
</dbReference>
<dbReference type="Proteomes" id="UP000245638">
    <property type="component" value="Unassembled WGS sequence"/>
</dbReference>
<proteinExistence type="inferred from homology"/>
<dbReference type="InterPro" id="IPR050486">
    <property type="entry name" value="Mannose-1P_guanyltransferase"/>
</dbReference>
<reference evidence="4 5" key="1">
    <citation type="journal article" date="2015" name="Appl. Environ. Microbiol.">
        <title>Nanoarchaeota, Their Sulfolobales Host, and Nanoarchaeota Virus Distribution across Yellowstone National Park Hot Springs.</title>
        <authorList>
            <person name="Munson-McGee J.H."/>
            <person name="Field E.K."/>
            <person name="Bateson M."/>
            <person name="Rooney C."/>
            <person name="Stepanauskas R."/>
            <person name="Young M.J."/>
        </authorList>
    </citation>
    <scope>NUCLEOTIDE SEQUENCE [LARGE SCALE GENOMIC DNA]</scope>
    <source>
        <strain evidence="4">SCGC AC-742_N10</strain>
    </source>
</reference>
<dbReference type="SUPFAM" id="SSF53448">
    <property type="entry name" value="Nucleotide-diphospho-sugar transferases"/>
    <property type="match status" value="1"/>
</dbReference>
<evidence type="ECO:0000259" key="3">
    <source>
        <dbReference type="Pfam" id="PF25087"/>
    </source>
</evidence>
<keyword evidence="4" id="KW-0548">Nucleotidyltransferase</keyword>
<dbReference type="InterPro" id="IPR005835">
    <property type="entry name" value="NTP_transferase_dom"/>
</dbReference>
<dbReference type="InterPro" id="IPR056729">
    <property type="entry name" value="GMPPB_C"/>
</dbReference>
<feature type="domain" description="Mannose-1-phosphate guanyltransferase C-terminal" evidence="3">
    <location>
        <begin position="245"/>
        <end position="353"/>
    </location>
</feature>
<dbReference type="CDD" id="cd04181">
    <property type="entry name" value="NTP_transferase"/>
    <property type="match status" value="1"/>
</dbReference>
<gene>
    <name evidence="4" type="ORF">DDW13_04365</name>
</gene>
<keyword evidence="4" id="KW-0808">Transferase</keyword>
<sequence length="356" mass="39796">MVSAIILAGGYATRLRPLSLTKPKALFPVLGKPILDYILEGLENAGIHNVYLSLRVMADKILSHVDGKNVTPIIEKEPLGDAGALKFVSTQANLDDVVIVIYGDIYSEVNFLDLVKFHAQSECPVTLLATKVDNPRRYGVLLTENNKLIEIIEKPSNPISNLINGGVYVFNKDILNFIQGPSISRNFLPKILEKYCVSVYKYDGIWADIGTPYDYMKLNFELLGKKFPRGYISNTAKVSERTTLTPPYFISDGVIIYEDSYIDSNSIIGKGSVVKNGVYIGESLLMENVFVNENSFIKGSIIADKCKIGKWNHIREETIFGEEVITYDGILINKKNIILPNKEVTESIYEEDKIIL</sequence>
<organism evidence="4 5">
    <name type="scientific">Acidianus hospitalis</name>
    <dbReference type="NCBI Taxonomy" id="563177"/>
    <lineage>
        <taxon>Archaea</taxon>
        <taxon>Thermoproteota</taxon>
        <taxon>Thermoprotei</taxon>
        <taxon>Sulfolobales</taxon>
        <taxon>Sulfolobaceae</taxon>
        <taxon>Acidianus</taxon>
    </lineage>
</organism>
<dbReference type="AlphaFoldDB" id="A0A2T9X6X3"/>